<sequence length="260" mass="29597">MKNLFSALLLLLSAKARAPEWQESPTLAQLFKRANLKGTFVLYDVSADTFTGYDRTRADTRFVPDSTFKIVNSLIGLSTATIRNVSEVLPYGGQPQPFPEWQRDLGLRDAIKVSSVPVYQELARRIGLERMQDFVRRLEYGNAQVGDSVDDFWLAGPIKISALEQVRFLARLAQERLPLPETVQATVRDLICLEQGKDWTLYGKTGWVQNQDPDLGWWVGWIEKQGLVYTFALNIDMPNPQERHLRIDLGRDCLRSLGIL</sequence>
<dbReference type="EMBL" id="JADMCD010000002">
    <property type="protein sequence ID" value="MBF8639963.1"/>
    <property type="molecule type" value="Genomic_DNA"/>
</dbReference>
<evidence type="ECO:0000256" key="5">
    <source>
        <dbReference type="ARBA" id="ARBA00022801"/>
    </source>
</evidence>
<keyword evidence="14" id="KW-1185">Reference proteome</keyword>
<evidence type="ECO:0000313" key="12">
    <source>
        <dbReference type="EMBL" id="SPZ08502.1"/>
    </source>
</evidence>
<dbReference type="Proteomes" id="UP000250443">
    <property type="component" value="Unassembled WGS sequence"/>
</dbReference>
<reference evidence="12 13" key="1">
    <citation type="submission" date="2018-06" db="EMBL/GenBank/DDBJ databases">
        <authorList>
            <consortium name="Pathogen Informatics"/>
            <person name="Doyle S."/>
        </authorList>
    </citation>
    <scope>NUCLEOTIDE SEQUENCE [LARGE SCALE GENOMIC DNA]</scope>
    <source>
        <strain evidence="12 13">NCTC11842</strain>
    </source>
</reference>
<feature type="domain" description="Penicillin-binding protein transpeptidase" evidence="10">
    <location>
        <begin position="52"/>
        <end position="239"/>
    </location>
</feature>
<evidence type="ECO:0000313" key="11">
    <source>
        <dbReference type="EMBL" id="MBF8639963.1"/>
    </source>
</evidence>
<evidence type="ECO:0000256" key="7">
    <source>
        <dbReference type="PIRSR" id="PIRSR602137-50"/>
    </source>
</evidence>
<keyword evidence="5 8" id="KW-0378">Hydrolase</keyword>
<keyword evidence="4 9" id="KW-0732">Signal</keyword>
<dbReference type="InterPro" id="IPR002137">
    <property type="entry name" value="Beta-lactam_class-D_AS"/>
</dbReference>
<reference evidence="11 14" key="2">
    <citation type="submission" date="2020-10" db="EMBL/GenBank/DDBJ databases">
        <title>Genome sequences of Pseudomonas isolates.</title>
        <authorList>
            <person name="Wessels L."/>
            <person name="Reich F."/>
            <person name="Hammerl J."/>
        </authorList>
    </citation>
    <scope>NUCLEOTIDE SEQUENCE [LARGE SCALE GENOMIC DNA]</scope>
    <source>
        <strain evidence="11 14">20-MO00624-0</strain>
    </source>
</reference>
<dbReference type="Pfam" id="PF00905">
    <property type="entry name" value="Transpeptidase"/>
    <property type="match status" value="1"/>
</dbReference>
<dbReference type="GO" id="GO:0046677">
    <property type="term" value="P:response to antibiotic"/>
    <property type="evidence" value="ECO:0007669"/>
    <property type="project" value="UniProtKB-UniRule"/>
</dbReference>
<feature type="chain" id="PRO_5016007284" description="Beta-lactamase" evidence="9">
    <location>
        <begin position="19"/>
        <end position="260"/>
    </location>
</feature>
<name>A0A2X2CIG3_PSELU</name>
<dbReference type="EC" id="3.5.2.6" evidence="3 8"/>
<gene>
    <name evidence="12" type="primary">bla</name>
    <name evidence="11" type="synonym">blaOXA</name>
    <name evidence="11" type="ORF">IRZ65_04610</name>
    <name evidence="12" type="ORF">NCTC11842_02819</name>
</gene>
<feature type="modified residue" description="N6-carboxylysine" evidence="7">
    <location>
        <position position="69"/>
    </location>
</feature>
<organism evidence="12 13">
    <name type="scientific">Pseudomonas luteola</name>
    <dbReference type="NCBI Taxonomy" id="47886"/>
    <lineage>
        <taxon>Bacteria</taxon>
        <taxon>Pseudomonadati</taxon>
        <taxon>Pseudomonadota</taxon>
        <taxon>Gammaproteobacteria</taxon>
        <taxon>Pseudomonadales</taxon>
        <taxon>Pseudomonadaceae</taxon>
        <taxon>Pseudomonas</taxon>
    </lineage>
</organism>
<dbReference type="Gene3D" id="3.40.710.10">
    <property type="entry name" value="DD-peptidase/beta-lactamase superfamily"/>
    <property type="match status" value="1"/>
</dbReference>
<dbReference type="EMBL" id="UAUF01000012">
    <property type="protein sequence ID" value="SPZ08502.1"/>
    <property type="molecule type" value="Genomic_DNA"/>
</dbReference>
<keyword evidence="6 8" id="KW-0046">Antibiotic resistance</keyword>
<evidence type="ECO:0000256" key="6">
    <source>
        <dbReference type="ARBA" id="ARBA00023251"/>
    </source>
</evidence>
<dbReference type="RefSeq" id="WP_010795013.1">
    <property type="nucleotide sequence ID" value="NZ_FQYS01000001.1"/>
</dbReference>
<comment type="catalytic activity">
    <reaction evidence="1 8">
        <text>a beta-lactam + H2O = a substituted beta-amino acid</text>
        <dbReference type="Rhea" id="RHEA:20401"/>
        <dbReference type="ChEBI" id="CHEBI:15377"/>
        <dbReference type="ChEBI" id="CHEBI:35627"/>
        <dbReference type="ChEBI" id="CHEBI:140347"/>
        <dbReference type="EC" id="3.5.2.6"/>
    </reaction>
</comment>
<accession>A0A2X2CIG3</accession>
<dbReference type="InterPro" id="IPR001460">
    <property type="entry name" value="PCN-bd_Tpept"/>
</dbReference>
<proteinExistence type="inferred from homology"/>
<dbReference type="AlphaFoldDB" id="A0A2X2CIG3"/>
<feature type="signal peptide" evidence="9">
    <location>
        <begin position="1"/>
        <end position="18"/>
    </location>
</feature>
<dbReference type="InterPro" id="IPR012338">
    <property type="entry name" value="Beta-lactam/transpept-like"/>
</dbReference>
<evidence type="ECO:0000256" key="1">
    <source>
        <dbReference type="ARBA" id="ARBA00001526"/>
    </source>
</evidence>
<dbReference type="Proteomes" id="UP000626180">
    <property type="component" value="Unassembled WGS sequence"/>
</dbReference>
<dbReference type="SUPFAM" id="SSF56601">
    <property type="entry name" value="beta-lactamase/transpeptidase-like"/>
    <property type="match status" value="1"/>
</dbReference>
<dbReference type="GO" id="GO:0008658">
    <property type="term" value="F:penicillin binding"/>
    <property type="evidence" value="ECO:0007669"/>
    <property type="project" value="InterPro"/>
</dbReference>
<dbReference type="GO" id="GO:0017001">
    <property type="term" value="P:antibiotic catabolic process"/>
    <property type="evidence" value="ECO:0007669"/>
    <property type="project" value="InterPro"/>
</dbReference>
<dbReference type="PROSITE" id="PS00337">
    <property type="entry name" value="BETA_LACTAMASE_D"/>
    <property type="match status" value="1"/>
</dbReference>
<evidence type="ECO:0000256" key="3">
    <source>
        <dbReference type="ARBA" id="ARBA00012865"/>
    </source>
</evidence>
<protein>
    <recommendedName>
        <fullName evidence="3 8">Beta-lactamase</fullName>
        <ecNumber evidence="3 8">3.5.2.6</ecNumber>
    </recommendedName>
</protein>
<evidence type="ECO:0000256" key="8">
    <source>
        <dbReference type="RuleBase" id="RU361140"/>
    </source>
</evidence>
<evidence type="ECO:0000313" key="14">
    <source>
        <dbReference type="Proteomes" id="UP000626180"/>
    </source>
</evidence>
<evidence type="ECO:0000259" key="10">
    <source>
        <dbReference type="Pfam" id="PF00905"/>
    </source>
</evidence>
<evidence type="ECO:0000256" key="2">
    <source>
        <dbReference type="ARBA" id="ARBA00007898"/>
    </source>
</evidence>
<evidence type="ECO:0000313" key="13">
    <source>
        <dbReference type="Proteomes" id="UP000250443"/>
    </source>
</evidence>
<dbReference type="GO" id="GO:0008800">
    <property type="term" value="F:beta-lactamase activity"/>
    <property type="evidence" value="ECO:0007669"/>
    <property type="project" value="UniProtKB-UniRule"/>
</dbReference>
<comment type="similarity">
    <text evidence="2 8">Belongs to the class-D beta-lactamase family.</text>
</comment>
<feature type="active site" description="Acyl-ester intermediate" evidence="7">
    <location>
        <position position="66"/>
    </location>
</feature>
<evidence type="ECO:0000256" key="4">
    <source>
        <dbReference type="ARBA" id="ARBA00022729"/>
    </source>
</evidence>
<evidence type="ECO:0000256" key="9">
    <source>
        <dbReference type="SAM" id="SignalP"/>
    </source>
</evidence>
<dbReference type="NCBIfam" id="NF012161">
    <property type="entry name" value="bla_class_D_main"/>
    <property type="match status" value="1"/>
</dbReference>